<reference evidence="2" key="1">
    <citation type="journal article" date="2019" name="Environ. Microbiol.">
        <title>Fungal ecological strategies reflected in gene transcription - a case study of two litter decomposers.</title>
        <authorList>
            <person name="Barbi F."/>
            <person name="Kohler A."/>
            <person name="Barry K."/>
            <person name="Baskaran P."/>
            <person name="Daum C."/>
            <person name="Fauchery L."/>
            <person name="Ihrmark K."/>
            <person name="Kuo A."/>
            <person name="LaButti K."/>
            <person name="Lipzen A."/>
            <person name="Morin E."/>
            <person name="Grigoriev I.V."/>
            <person name="Henrissat B."/>
            <person name="Lindahl B."/>
            <person name="Martin F."/>
        </authorList>
    </citation>
    <scope>NUCLEOTIDE SEQUENCE</scope>
    <source>
        <strain evidence="2">JB14</strain>
    </source>
</reference>
<keyword evidence="1" id="KW-0732">Signal</keyword>
<keyword evidence="3" id="KW-1185">Reference proteome</keyword>
<dbReference type="Proteomes" id="UP000799118">
    <property type="component" value="Unassembled WGS sequence"/>
</dbReference>
<dbReference type="AlphaFoldDB" id="A0A6A4H9D9"/>
<feature type="chain" id="PRO_5025453226" evidence="1">
    <location>
        <begin position="19"/>
        <end position="172"/>
    </location>
</feature>
<accession>A0A6A4H9D9</accession>
<evidence type="ECO:0000256" key="1">
    <source>
        <dbReference type="SAM" id="SignalP"/>
    </source>
</evidence>
<protein>
    <submittedName>
        <fullName evidence="2">Uncharacterized protein</fullName>
    </submittedName>
</protein>
<organism evidence="2 3">
    <name type="scientific">Gymnopus androsaceus JB14</name>
    <dbReference type="NCBI Taxonomy" id="1447944"/>
    <lineage>
        <taxon>Eukaryota</taxon>
        <taxon>Fungi</taxon>
        <taxon>Dikarya</taxon>
        <taxon>Basidiomycota</taxon>
        <taxon>Agaricomycotina</taxon>
        <taxon>Agaricomycetes</taxon>
        <taxon>Agaricomycetidae</taxon>
        <taxon>Agaricales</taxon>
        <taxon>Marasmiineae</taxon>
        <taxon>Omphalotaceae</taxon>
        <taxon>Gymnopus</taxon>
    </lineage>
</organism>
<evidence type="ECO:0000313" key="3">
    <source>
        <dbReference type="Proteomes" id="UP000799118"/>
    </source>
</evidence>
<dbReference type="EMBL" id="ML769552">
    <property type="protein sequence ID" value="KAE9394340.1"/>
    <property type="molecule type" value="Genomic_DNA"/>
</dbReference>
<proteinExistence type="predicted"/>
<sequence>MFSKTLIFATAVLPAALGAIVFNTPTNVTSGLVSNITWTADDTDPTFSLELNHPSFSNSIAIGNNIDPTLETLSIEWPIVPADVDYSLSAVNIGNISNIFAQSSDFAIAQAPTTASATFSTTFAVSSSGTGSASALIFFLAQPEVASGTGSASSGIPDDCYVPVWVGYSNFQ</sequence>
<feature type="signal peptide" evidence="1">
    <location>
        <begin position="1"/>
        <end position="18"/>
    </location>
</feature>
<name>A0A6A4H9D9_9AGAR</name>
<gene>
    <name evidence="2" type="ORF">BT96DRAFT_943255</name>
</gene>
<dbReference type="OrthoDB" id="5420143at2759"/>
<evidence type="ECO:0000313" key="2">
    <source>
        <dbReference type="EMBL" id="KAE9394340.1"/>
    </source>
</evidence>